<dbReference type="PANTHER" id="PTHR47432:SF1">
    <property type="entry name" value="CELL WALL ASSEMBLY REGULATOR SMI1"/>
    <property type="match status" value="1"/>
</dbReference>
<evidence type="ECO:0000259" key="1">
    <source>
        <dbReference type="SMART" id="SM00860"/>
    </source>
</evidence>
<dbReference type="PANTHER" id="PTHR47432">
    <property type="entry name" value="CELL WALL ASSEMBLY REGULATOR SMI1"/>
    <property type="match status" value="1"/>
</dbReference>
<feature type="domain" description="Knr4/Smi1-like" evidence="1">
    <location>
        <begin position="88"/>
        <end position="231"/>
    </location>
</feature>
<dbReference type="InterPro" id="IPR018958">
    <property type="entry name" value="Knr4/Smi1-like_dom"/>
</dbReference>
<keyword evidence="3" id="KW-1185">Reference proteome</keyword>
<evidence type="ECO:0000313" key="2">
    <source>
        <dbReference type="EMBL" id="UUR06779.1"/>
    </source>
</evidence>
<evidence type="ECO:0000313" key="3">
    <source>
        <dbReference type="Proteomes" id="UP000831921"/>
    </source>
</evidence>
<proteinExistence type="predicted"/>
<dbReference type="Proteomes" id="UP000831921">
    <property type="component" value="Chromosome"/>
</dbReference>
<dbReference type="InterPro" id="IPR037883">
    <property type="entry name" value="Knr4/Smi1-like_sf"/>
</dbReference>
<sequence>MDEPDRNRRRLLIGGSIAGAALAAGLAPTACAMRNMTRGPAGVPKGAPSRPAGQPAPMLNEDIGPILARLDAWSAAHLPADKYRWNPPATETQIVAFERAVRRTMPRAWRQLYGWHNGENDDRWGHIYGLPLLSLEHAAGDWQAWQQLLVSFKGDRYALPGAGWPAGAVDPAYISPARVPLTADGSGNNIGLDFDPWPGGRVGQVILYGRDEDVKVVLAPSLGGFLGWIADMLEAGNFRLDAVPGEQRLRLFRLKSPAVDHFHEGARLLLGAPSQFL</sequence>
<dbReference type="SMART" id="SM00860">
    <property type="entry name" value="SMI1_KNR4"/>
    <property type="match status" value="1"/>
</dbReference>
<dbReference type="RefSeq" id="WP_249453956.1">
    <property type="nucleotide sequence ID" value="NZ_CP097253.1"/>
</dbReference>
<reference evidence="2 3" key="1">
    <citation type="submission" date="2022-05" db="EMBL/GenBank/DDBJ databases">
        <title>S8-45 Sphingomonas ultraviolaceadurans.</title>
        <authorList>
            <person name="Liu Y."/>
        </authorList>
    </citation>
    <scope>NUCLEOTIDE SEQUENCE [LARGE SCALE GENOMIC DNA]</scope>
    <source>
        <strain evidence="2 3">S8-45</strain>
    </source>
</reference>
<gene>
    <name evidence="2" type="ORF">M1K48_07360</name>
</gene>
<dbReference type="SUPFAM" id="SSF160631">
    <property type="entry name" value="SMI1/KNR4-like"/>
    <property type="match status" value="1"/>
</dbReference>
<dbReference type="PROSITE" id="PS51318">
    <property type="entry name" value="TAT"/>
    <property type="match status" value="1"/>
</dbReference>
<protein>
    <submittedName>
        <fullName evidence="2">SMI1/KNR4 family protein</fullName>
    </submittedName>
</protein>
<dbReference type="Pfam" id="PF09346">
    <property type="entry name" value="SMI1_KNR4"/>
    <property type="match status" value="1"/>
</dbReference>
<name>A0ABY5MS66_9SPHN</name>
<dbReference type="InterPro" id="IPR051873">
    <property type="entry name" value="KNR4/SMI1_regulator"/>
</dbReference>
<organism evidence="2 3">
    <name type="scientific">Sphingomonas glaciei</name>
    <dbReference type="NCBI Taxonomy" id="2938948"/>
    <lineage>
        <taxon>Bacteria</taxon>
        <taxon>Pseudomonadati</taxon>
        <taxon>Pseudomonadota</taxon>
        <taxon>Alphaproteobacteria</taxon>
        <taxon>Sphingomonadales</taxon>
        <taxon>Sphingomonadaceae</taxon>
        <taxon>Sphingomonas</taxon>
    </lineage>
</organism>
<dbReference type="InterPro" id="IPR006311">
    <property type="entry name" value="TAT_signal"/>
</dbReference>
<accession>A0ABY5MS66</accession>
<dbReference type="EMBL" id="CP097253">
    <property type="protein sequence ID" value="UUR06779.1"/>
    <property type="molecule type" value="Genomic_DNA"/>
</dbReference>